<feature type="region of interest" description="Disordered" evidence="1">
    <location>
        <begin position="25"/>
        <end position="53"/>
    </location>
</feature>
<gene>
    <name evidence="2" type="ORF">IscW_ISCW021140</name>
</gene>
<evidence type="ECO:0000313" key="2">
    <source>
        <dbReference type="EMBL" id="EEC15260.1"/>
    </source>
</evidence>
<reference evidence="2 4" key="1">
    <citation type="submission" date="2008-03" db="EMBL/GenBank/DDBJ databases">
        <title>Annotation of Ixodes scapularis.</title>
        <authorList>
            <consortium name="Ixodes scapularis Genome Project Consortium"/>
            <person name="Caler E."/>
            <person name="Hannick L.I."/>
            <person name="Bidwell S."/>
            <person name="Joardar V."/>
            <person name="Thiagarajan M."/>
            <person name="Amedeo P."/>
            <person name="Galinsky K.J."/>
            <person name="Schobel S."/>
            <person name="Inman J."/>
            <person name="Hostetler J."/>
            <person name="Miller J."/>
            <person name="Hammond M."/>
            <person name="Megy K."/>
            <person name="Lawson D."/>
            <person name="Kodira C."/>
            <person name="Sutton G."/>
            <person name="Meyer J."/>
            <person name="Hill C.A."/>
            <person name="Birren B."/>
            <person name="Nene V."/>
            <person name="Collins F."/>
            <person name="Alarcon-Chaidez F."/>
            <person name="Wikel S."/>
            <person name="Strausberg R."/>
        </authorList>
    </citation>
    <scope>NUCLEOTIDE SEQUENCE [LARGE SCALE GENOMIC DNA]</scope>
    <source>
        <strain evidence="4">Wikel</strain>
        <strain evidence="2">Wikel colony</strain>
    </source>
</reference>
<dbReference type="VEuPathDB" id="VectorBase:ISCI021140"/>
<evidence type="ECO:0000313" key="4">
    <source>
        <dbReference type="Proteomes" id="UP000001555"/>
    </source>
</evidence>
<dbReference type="AlphaFoldDB" id="B7Q8T8"/>
<dbReference type="VEuPathDB" id="VectorBase:ISCW021140"/>
<dbReference type="InParanoid" id="B7Q8T8"/>
<organism>
    <name type="scientific">Ixodes scapularis</name>
    <name type="common">Black-legged tick</name>
    <name type="synonym">Deer tick</name>
    <dbReference type="NCBI Taxonomy" id="6945"/>
    <lineage>
        <taxon>Eukaryota</taxon>
        <taxon>Metazoa</taxon>
        <taxon>Ecdysozoa</taxon>
        <taxon>Arthropoda</taxon>
        <taxon>Chelicerata</taxon>
        <taxon>Arachnida</taxon>
        <taxon>Acari</taxon>
        <taxon>Parasitiformes</taxon>
        <taxon>Ixodida</taxon>
        <taxon>Ixodoidea</taxon>
        <taxon>Ixodidae</taxon>
        <taxon>Ixodinae</taxon>
        <taxon>Ixodes</taxon>
    </lineage>
</organism>
<dbReference type="HOGENOM" id="CLU_2309085_0_0_1"/>
<dbReference type="PaxDb" id="6945-B7Q8T8"/>
<protein>
    <submittedName>
        <fullName evidence="2 3">Uncharacterized protein</fullName>
    </submittedName>
</protein>
<evidence type="ECO:0000256" key="1">
    <source>
        <dbReference type="SAM" id="MobiDB-lite"/>
    </source>
</evidence>
<sequence>MQDEMKTPFDWVTVVRTQLQVVESSATDDYDCSSSDWSGSDDTDPNPEKRPKCEDNLNELFESIEAAVSKLRQQDKGALQSRRSKLQWLQSQLNNIVEDL</sequence>
<accession>B7Q8T8</accession>
<proteinExistence type="predicted"/>
<dbReference type="Proteomes" id="UP000001555">
    <property type="component" value="Unassembled WGS sequence"/>
</dbReference>
<evidence type="ECO:0000313" key="3">
    <source>
        <dbReference type="EnsemblMetazoa" id="ISCW021140-PA"/>
    </source>
</evidence>
<reference evidence="3" key="2">
    <citation type="submission" date="2020-05" db="UniProtKB">
        <authorList>
            <consortium name="EnsemblMetazoa"/>
        </authorList>
    </citation>
    <scope>IDENTIFICATION</scope>
    <source>
        <strain evidence="3">wikel</strain>
    </source>
</reference>
<dbReference type="OrthoDB" id="6488489at2759"/>
<name>B7Q8T8_IXOSC</name>
<dbReference type="EnsemblMetazoa" id="ISCW021140-RA">
    <property type="protein sequence ID" value="ISCW021140-PA"/>
    <property type="gene ID" value="ISCW021140"/>
</dbReference>
<dbReference type="VEuPathDB" id="VectorBase:ISCP_028772"/>
<dbReference type="EMBL" id="ABJB010284782">
    <property type="status" value="NOT_ANNOTATED_CDS"/>
    <property type="molecule type" value="Genomic_DNA"/>
</dbReference>
<keyword evidence="4" id="KW-1185">Reference proteome</keyword>
<dbReference type="EMBL" id="DS886054">
    <property type="protein sequence ID" value="EEC15260.1"/>
    <property type="molecule type" value="Genomic_DNA"/>
</dbReference>